<evidence type="ECO:0000256" key="1">
    <source>
        <dbReference type="ARBA" id="ARBA00023224"/>
    </source>
</evidence>
<feature type="chain" id="PRO_5044618750" evidence="3">
    <location>
        <begin position="38"/>
        <end position="389"/>
    </location>
</feature>
<name>A0A5C1PZW8_9BURK</name>
<dbReference type="Proteomes" id="UP000323522">
    <property type="component" value="Chromosome"/>
</dbReference>
<reference evidence="6 7" key="1">
    <citation type="submission" date="2019-02" db="EMBL/GenBank/DDBJ databases">
        <title>Complete Genome Sequence and Methylome Analysis of Sphaerotilus natans subsp. sulfidivorans D-507.</title>
        <authorList>
            <person name="Fomenkov A."/>
            <person name="Gridneva E."/>
            <person name="Smolyakov D."/>
            <person name="Dubinina G."/>
            <person name="Vincze T."/>
            <person name="Grabovich M."/>
            <person name="Roberts R.J."/>
        </authorList>
    </citation>
    <scope>NUCLEOTIDE SEQUENCE [LARGE SCALE GENOMIC DNA]</scope>
    <source>
        <strain evidence="6 7">D-507</strain>
    </source>
</reference>
<dbReference type="RefSeq" id="WP_149503020.1">
    <property type="nucleotide sequence ID" value="NZ_CP035708.1"/>
</dbReference>
<dbReference type="KEGG" id="snn:EWH46_05445"/>
<feature type="domain" description="Methyl-accepting transducer" evidence="4">
    <location>
        <begin position="172"/>
        <end position="257"/>
    </location>
</feature>
<evidence type="ECO:0000313" key="5">
    <source>
        <dbReference type="EMBL" id="MET3603517.1"/>
    </source>
</evidence>
<feature type="signal peptide" evidence="3">
    <location>
        <begin position="1"/>
        <end position="37"/>
    </location>
</feature>
<keyword evidence="3" id="KW-0732">Signal</keyword>
<evidence type="ECO:0000259" key="4">
    <source>
        <dbReference type="PROSITE" id="PS50111"/>
    </source>
</evidence>
<keyword evidence="1 2" id="KW-0807">Transducer</keyword>
<dbReference type="OrthoDB" id="3288815at2"/>
<dbReference type="GO" id="GO:0016020">
    <property type="term" value="C:membrane"/>
    <property type="evidence" value="ECO:0007669"/>
    <property type="project" value="InterPro"/>
</dbReference>
<dbReference type="Gene3D" id="1.10.287.950">
    <property type="entry name" value="Methyl-accepting chemotaxis protein"/>
    <property type="match status" value="1"/>
</dbReference>
<dbReference type="EMBL" id="JBEPLS010000004">
    <property type="protein sequence ID" value="MET3603517.1"/>
    <property type="molecule type" value="Genomic_DNA"/>
</dbReference>
<dbReference type="GO" id="GO:0007165">
    <property type="term" value="P:signal transduction"/>
    <property type="evidence" value="ECO:0007669"/>
    <property type="project" value="UniProtKB-KW"/>
</dbReference>
<dbReference type="SUPFAM" id="SSF58104">
    <property type="entry name" value="Methyl-accepting chemotaxis protein (MCP) signaling domain"/>
    <property type="match status" value="1"/>
</dbReference>
<accession>A0A5C1PZW8</accession>
<sequence>MSETSTISAPVAPAARSSALRRAAAAALLVAAGSAGAALSPWPAATCAALALAAALLAMRAGTGSGLPGGSASPPLSMAVDSGPQSVPILLPRQVLPVWKRSIEAARTQSEQSSNELVERFASISQQLDTTLGASAGVTRLDPGTSDRLLEQHQPEIDALLQSSRAALRLRDDTLTTLEALAAPVGELGRLAREVQSIARSTQMLALNASVEATRAGERGTGFAVVAHEVRQLAGQSRQVGASIAAHVGRLQESVSDLRSRARAESVDDEELALQAEERARQIVRGLLGSLGEVGRASRELHDTGRQVQGDIDQILMSLQSHDRFTQMLGSISEDIERLTRWIGGEQDPQADNPARWLERLEQSYTMEEMRSAHHGVTSVDRQAGVEFF</sequence>
<dbReference type="Proteomes" id="UP001549111">
    <property type="component" value="Unassembled WGS sequence"/>
</dbReference>
<gene>
    <name evidence="5" type="ORF">ABIC99_001308</name>
    <name evidence="6" type="ORF">EWH46_05445</name>
</gene>
<dbReference type="EMBL" id="CP035708">
    <property type="protein sequence ID" value="QEN00279.1"/>
    <property type="molecule type" value="Genomic_DNA"/>
</dbReference>
<dbReference type="InterPro" id="IPR004089">
    <property type="entry name" value="MCPsignal_dom"/>
</dbReference>
<dbReference type="PROSITE" id="PS51318">
    <property type="entry name" value="TAT"/>
    <property type="match status" value="1"/>
</dbReference>
<dbReference type="InterPro" id="IPR006311">
    <property type="entry name" value="TAT_signal"/>
</dbReference>
<dbReference type="Pfam" id="PF00015">
    <property type="entry name" value="MCPsignal"/>
    <property type="match status" value="1"/>
</dbReference>
<evidence type="ECO:0000256" key="3">
    <source>
        <dbReference type="SAM" id="SignalP"/>
    </source>
</evidence>
<keyword evidence="8" id="KW-1185">Reference proteome</keyword>
<evidence type="ECO:0000313" key="6">
    <source>
        <dbReference type="EMBL" id="QEN00279.1"/>
    </source>
</evidence>
<organism evidence="6 7">
    <name type="scientific">Sphaerotilus sulfidivorans</name>
    <dbReference type="NCBI Taxonomy" id="639200"/>
    <lineage>
        <taxon>Bacteria</taxon>
        <taxon>Pseudomonadati</taxon>
        <taxon>Pseudomonadota</taxon>
        <taxon>Betaproteobacteria</taxon>
        <taxon>Burkholderiales</taxon>
        <taxon>Sphaerotilaceae</taxon>
        <taxon>Sphaerotilus</taxon>
    </lineage>
</organism>
<evidence type="ECO:0000313" key="7">
    <source>
        <dbReference type="Proteomes" id="UP000323522"/>
    </source>
</evidence>
<protein>
    <submittedName>
        <fullName evidence="5">Methyl-accepting chemotaxis protein</fullName>
    </submittedName>
</protein>
<dbReference type="PANTHER" id="PTHR32089:SF112">
    <property type="entry name" value="LYSOZYME-LIKE PROTEIN-RELATED"/>
    <property type="match status" value="1"/>
</dbReference>
<dbReference type="SMART" id="SM00283">
    <property type="entry name" value="MA"/>
    <property type="match status" value="1"/>
</dbReference>
<dbReference type="PROSITE" id="PS50111">
    <property type="entry name" value="CHEMOTAXIS_TRANSDUC_2"/>
    <property type="match status" value="1"/>
</dbReference>
<reference evidence="5 8" key="2">
    <citation type="submission" date="2024-06" db="EMBL/GenBank/DDBJ databases">
        <title>Genomic Encyclopedia of Type Strains, Phase IV (KMG-IV): sequencing the most valuable type-strain genomes for metagenomic binning, comparative biology and taxonomic classification.</title>
        <authorList>
            <person name="Goeker M."/>
        </authorList>
    </citation>
    <scope>NUCLEOTIDE SEQUENCE [LARGE SCALE GENOMIC DNA]</scope>
    <source>
        <strain evidence="5 8">D-501</strain>
    </source>
</reference>
<evidence type="ECO:0000313" key="8">
    <source>
        <dbReference type="Proteomes" id="UP001549111"/>
    </source>
</evidence>
<dbReference type="AlphaFoldDB" id="A0A5C1PZW8"/>
<proteinExistence type="predicted"/>
<dbReference type="PANTHER" id="PTHR32089">
    <property type="entry name" value="METHYL-ACCEPTING CHEMOTAXIS PROTEIN MCPB"/>
    <property type="match status" value="1"/>
</dbReference>
<evidence type="ECO:0000256" key="2">
    <source>
        <dbReference type="PROSITE-ProRule" id="PRU00284"/>
    </source>
</evidence>